<evidence type="ECO:0000313" key="4">
    <source>
        <dbReference type="EMBL" id="XAG70623.1"/>
    </source>
</evidence>
<name>A0AAU6UC18_UNCXX</name>
<dbReference type="Pfam" id="PF16967">
    <property type="entry name" value="TcfC"/>
    <property type="match status" value="1"/>
</dbReference>
<dbReference type="InterPro" id="IPR031917">
    <property type="entry name" value="Pilus_assem_C"/>
</dbReference>
<sequence>MADETWIPTEFKQLMQVHIAQLTIYYGQQSLGTYKVSVRQGALRVSQPEMLLSALVDVAPDKQLALAQALAGWQPSHVNLQCDADDIQHCAILQAKTVGFVLDEPRLRLRLFFPKSYLKKQIAPPKKQFLPDANQQGISSVHMLQLAVSGDSKHQNYNLTGDSVVGKGEYNLEGQWHQAASVYETSDFSVDQLVLRHDARGRTGMVGLINNQQLSVWDSFRTMPHPGMWGVTWGSSFTTLLNKANDSATPLPVYLPAAGRVEVYRDGRLLSTQTVSVGNSLLETDSLPNGVYELELRGLVGSTLVFSERRVFVKSSWLPADGEGVVGFRLGWMSDDDASAQHALQGSLGWSKRVTSTQAIKAGVFLTPHWQQLEMGMLGVWPFNYNLSLVANPDQVGGELSVSGSVDKLYSYLETRYYHSMGLPEQNPFINTPDKSLIAGVSYQFLPHHRLTYRYYYQYAQQFYTEPDVTPASKSISHEISYNINYPLGHKLQMNTSLGENLNSSGDNIISLNIGLAYVNDYQVILNQRMQQDNGRNQQSTTLSAHWHDAKPGWLDSANYSTDVAYSDESSSIGVGMDFDSSHLTGNATVRHDQSANQGETSYYGNVRTELVSDEQVHFGWGKGEYGASTGVLVDLTKSSDLGRMDLLVDDNIYLINTGEMNWIPLKPYHTYTVRLRDNNSGNHLFNITGHTAPLTLYPGNVVRLTYHVEEDEVLFGMLDDEQGKPIANAVMMGRFQSRLDNGGQFQVRVPRHATQLIARQDNGRYCIVNFPTRSGDRSFHSVGIVTCKPISFTQVKAETGHTIQMNDSKINRS</sequence>
<feature type="domain" description="Pilus assembly protein E-set like" evidence="3">
    <location>
        <begin position="247"/>
        <end position="314"/>
    </location>
</feature>
<proteinExistence type="predicted"/>
<evidence type="ECO:0000256" key="1">
    <source>
        <dbReference type="ARBA" id="ARBA00022729"/>
    </source>
</evidence>
<dbReference type="InterPro" id="IPR032636">
    <property type="entry name" value="Pilus_assem_E-set-like_dom"/>
</dbReference>
<protein>
    <submittedName>
        <fullName evidence="4">TcfC E-set like domain-containing protein</fullName>
    </submittedName>
</protein>
<keyword evidence="1" id="KW-0732">Signal</keyword>
<evidence type="ECO:0000259" key="3">
    <source>
        <dbReference type="Pfam" id="PF16967"/>
    </source>
</evidence>
<dbReference type="AlphaFoldDB" id="A0AAU6UC18"/>
<gene>
    <name evidence="4" type="ORF">MRM75_06560</name>
</gene>
<accession>A0AAU6UC18</accession>
<feature type="domain" description="Pilus assembly protein C-terminal" evidence="2">
    <location>
        <begin position="697"/>
        <end position="789"/>
    </location>
</feature>
<evidence type="ECO:0000259" key="2">
    <source>
        <dbReference type="Pfam" id="PF15976"/>
    </source>
</evidence>
<reference evidence="4" key="1">
    <citation type="submission" date="2022-03" db="EMBL/GenBank/DDBJ databases">
        <title>Sea Food Isolates.</title>
        <authorList>
            <person name="Li c."/>
        </authorList>
    </citation>
    <scope>NUCLEOTIDE SEQUENCE</scope>
    <source>
        <strain evidence="4">19CA06SA08-2</strain>
    </source>
</reference>
<dbReference type="EMBL" id="CP095353">
    <property type="protein sequence ID" value="XAG70623.1"/>
    <property type="molecule type" value="Genomic_DNA"/>
</dbReference>
<organism evidence="4">
    <name type="scientific">bacterium 19CA06SA08-2</name>
    <dbReference type="NCBI Taxonomy" id="2920658"/>
    <lineage>
        <taxon>Bacteria</taxon>
    </lineage>
</organism>
<dbReference type="Pfam" id="PF15976">
    <property type="entry name" value="CooC_C"/>
    <property type="match status" value="1"/>
</dbReference>